<protein>
    <recommendedName>
        <fullName evidence="1">R13L1/DRL21-like LRR repeat region domain-containing protein</fullName>
    </recommendedName>
</protein>
<accession>A0ABU6Q8E0</accession>
<dbReference type="EMBL" id="JASCZI010000066">
    <property type="protein sequence ID" value="MED6108115.1"/>
    <property type="molecule type" value="Genomic_DNA"/>
</dbReference>
<organism evidence="2 3">
    <name type="scientific">Stylosanthes scabra</name>
    <dbReference type="NCBI Taxonomy" id="79078"/>
    <lineage>
        <taxon>Eukaryota</taxon>
        <taxon>Viridiplantae</taxon>
        <taxon>Streptophyta</taxon>
        <taxon>Embryophyta</taxon>
        <taxon>Tracheophyta</taxon>
        <taxon>Spermatophyta</taxon>
        <taxon>Magnoliopsida</taxon>
        <taxon>eudicotyledons</taxon>
        <taxon>Gunneridae</taxon>
        <taxon>Pentapetalae</taxon>
        <taxon>rosids</taxon>
        <taxon>fabids</taxon>
        <taxon>Fabales</taxon>
        <taxon>Fabaceae</taxon>
        <taxon>Papilionoideae</taxon>
        <taxon>50 kb inversion clade</taxon>
        <taxon>dalbergioids sensu lato</taxon>
        <taxon>Dalbergieae</taxon>
        <taxon>Pterocarpus clade</taxon>
        <taxon>Stylosanthes</taxon>
    </lineage>
</organism>
<gene>
    <name evidence="2" type="ORF">PIB30_020561</name>
</gene>
<dbReference type="Gene3D" id="3.80.10.10">
    <property type="entry name" value="Ribonuclease Inhibitor"/>
    <property type="match status" value="2"/>
</dbReference>
<sequence>MLPSRMQDLVNLRHLDTKGTYYLKEMPKGMSKLKHLNLLGHFAVGEHEENGIRELGPIDVHGSFHISKLENVNSSSEALEAKMGNKKHINKLKLVWSCSDGDTVDVHAERDILKELRPHENLKKLSIYGYRDEIFPDWLGLPCYSNITKLRMYGCKNCRELPSLGQLPSLQHLEIFELHRLVRISEEFYKSVESCHDGTWTPFRSLEYLKFYGMKGWRVWHIPDKLDVFPKLKTLTLWNCPVLSGDLAARLPALERLNIWECEELSYSLLRAPKLHLFNVKGLGNSALLTAAPHDIRIVDSQQGQSVLEWLLHIQPPCFQRLIIQNCRSEISISGDYLPASLQYLEISRCSKLIFPEPLEHKLLKEIDVYKCDSLTLFPVGALPNLKTLTIRYCPEIDCFGEECLPPSLTTLEIYECQKLERWITSNGGLQSEGLTHLTLSRWNEVKSFPREGCLPASLHSLKLSCFPNLERLDCKGLHHLTSLKELSIVDCPKLENITEERLPASISKLYIEGECPLTSKLQEMNDPRFRMKN</sequence>
<proteinExistence type="predicted"/>
<dbReference type="PANTHER" id="PTHR47186:SF42">
    <property type="entry name" value="DISEASE RESISTANCE RPP13-LIKE PROTEIN 1"/>
    <property type="match status" value="1"/>
</dbReference>
<dbReference type="InterPro" id="IPR056789">
    <property type="entry name" value="LRR_R13L1-DRL21"/>
</dbReference>
<evidence type="ECO:0000259" key="1">
    <source>
        <dbReference type="Pfam" id="PF25019"/>
    </source>
</evidence>
<dbReference type="PANTHER" id="PTHR47186">
    <property type="entry name" value="LEUCINE-RICH REPEAT-CONTAINING PROTEIN 57"/>
    <property type="match status" value="1"/>
</dbReference>
<comment type="caution">
    <text evidence="2">The sequence shown here is derived from an EMBL/GenBank/DDBJ whole genome shotgun (WGS) entry which is preliminary data.</text>
</comment>
<evidence type="ECO:0000313" key="2">
    <source>
        <dbReference type="EMBL" id="MED6108115.1"/>
    </source>
</evidence>
<feature type="domain" description="R13L1/DRL21-like LRR repeat region" evidence="1">
    <location>
        <begin position="53"/>
        <end position="176"/>
    </location>
</feature>
<keyword evidence="3" id="KW-1185">Reference proteome</keyword>
<dbReference type="Pfam" id="PF25019">
    <property type="entry name" value="LRR_R13L1-DRL21"/>
    <property type="match status" value="1"/>
</dbReference>
<reference evidence="2 3" key="1">
    <citation type="journal article" date="2023" name="Plants (Basel)">
        <title>Bridging the Gap: Combining Genomics and Transcriptomics Approaches to Understand Stylosanthes scabra, an Orphan Legume from the Brazilian Caatinga.</title>
        <authorList>
            <person name="Ferreira-Neto J.R.C."/>
            <person name="da Silva M.D."/>
            <person name="Binneck E."/>
            <person name="de Melo N.F."/>
            <person name="da Silva R.H."/>
            <person name="de Melo A.L.T.M."/>
            <person name="Pandolfi V."/>
            <person name="Bustamante F.O."/>
            <person name="Brasileiro-Vidal A.C."/>
            <person name="Benko-Iseppon A.M."/>
        </authorList>
    </citation>
    <scope>NUCLEOTIDE SEQUENCE [LARGE SCALE GENOMIC DNA]</scope>
    <source>
        <tissue evidence="2">Leaves</tissue>
    </source>
</reference>
<dbReference type="Proteomes" id="UP001341840">
    <property type="component" value="Unassembled WGS sequence"/>
</dbReference>
<evidence type="ECO:0000313" key="3">
    <source>
        <dbReference type="Proteomes" id="UP001341840"/>
    </source>
</evidence>
<name>A0ABU6Q8E0_9FABA</name>
<dbReference type="InterPro" id="IPR032675">
    <property type="entry name" value="LRR_dom_sf"/>
</dbReference>
<dbReference type="SUPFAM" id="SSF52058">
    <property type="entry name" value="L domain-like"/>
    <property type="match status" value="2"/>
</dbReference>